<feature type="transmembrane region" description="Helical" evidence="7">
    <location>
        <begin position="95"/>
        <end position="116"/>
    </location>
</feature>
<comment type="subcellular location">
    <subcellularLocation>
        <location evidence="1">Cell membrane</location>
        <topology evidence="1">Multi-pass membrane protein</topology>
    </subcellularLocation>
</comment>
<feature type="transmembrane region" description="Helical" evidence="7">
    <location>
        <begin position="242"/>
        <end position="264"/>
    </location>
</feature>
<keyword evidence="6 7" id="KW-0472">Membrane</keyword>
<feature type="transmembrane region" description="Helical" evidence="7">
    <location>
        <begin position="214"/>
        <end position="236"/>
    </location>
</feature>
<evidence type="ECO:0000313" key="10">
    <source>
        <dbReference type="Proteomes" id="UP000240988"/>
    </source>
</evidence>
<dbReference type="InterPro" id="IPR006707">
    <property type="entry name" value="T7SS_EccD"/>
</dbReference>
<evidence type="ECO:0000259" key="8">
    <source>
        <dbReference type="Pfam" id="PF19053"/>
    </source>
</evidence>
<evidence type="ECO:0000256" key="4">
    <source>
        <dbReference type="ARBA" id="ARBA00022692"/>
    </source>
</evidence>
<name>A0A2U3NML3_9MYCO</name>
<evidence type="ECO:0000256" key="2">
    <source>
        <dbReference type="ARBA" id="ARBA00006162"/>
    </source>
</evidence>
<organism evidence="9 10">
    <name type="scientific">Mycobacterium rhizamassiliense</name>
    <dbReference type="NCBI Taxonomy" id="1841860"/>
    <lineage>
        <taxon>Bacteria</taxon>
        <taxon>Bacillati</taxon>
        <taxon>Actinomycetota</taxon>
        <taxon>Actinomycetes</taxon>
        <taxon>Mycobacteriales</taxon>
        <taxon>Mycobacteriaceae</taxon>
        <taxon>Mycobacterium</taxon>
    </lineage>
</organism>
<feature type="domain" description="EccD-like transmembrane" evidence="8">
    <location>
        <begin position="96"/>
        <end position="432"/>
    </location>
</feature>
<dbReference type="InterPro" id="IPR044049">
    <property type="entry name" value="EccD_transm"/>
</dbReference>
<evidence type="ECO:0000256" key="3">
    <source>
        <dbReference type="ARBA" id="ARBA00022475"/>
    </source>
</evidence>
<evidence type="ECO:0000313" key="9">
    <source>
        <dbReference type="EMBL" id="SPM32769.1"/>
    </source>
</evidence>
<sequence length="438" mass="44265">MPVATLIPPIVDIVGDHTADGPRALTASRYQLSRPGRAALPAAKTLAQNGIRDGDTLLLSRARARVPGPRYDDGAEAISASLTPQSRDRPQRLRATRLAGALAAGLFASMGGLGLVRNSFDPNVTHDVTATAGVAGVLGTIALIFAAVAHRACHDPMFGNTLAVIATLFAAVAGFLAVPGPPGLPNVLLAAMMSAVAATLVMRVSGGGVTACTAISCFGVILALAAMAGMITAAPLRTMSSITTLVSLGLLGVAARLSIVMAGLSPKLPTAPDLDSFEPHTDNLPGKVFRAEVWLNSLVAAFSVSAAAGAIITALGGAPRPTCIAFAMLTGVLLLLRGHPLQSGKLICVIGGVTTVATALGRTALSAPAQGPWIALATASLVAAACILGFVTPTMSASPIARRSIELFECLALVAMVPLTCWVCGLYGAARAASPPWG</sequence>
<feature type="transmembrane region" description="Helical" evidence="7">
    <location>
        <begin position="293"/>
        <end position="312"/>
    </location>
</feature>
<feature type="transmembrane region" description="Helical" evidence="7">
    <location>
        <begin position="128"/>
        <end position="149"/>
    </location>
</feature>
<feature type="transmembrane region" description="Helical" evidence="7">
    <location>
        <begin position="373"/>
        <end position="395"/>
    </location>
</feature>
<dbReference type="STRING" id="1841860.GCA_900157375_00570"/>
<dbReference type="EMBL" id="FUFA01000002">
    <property type="protein sequence ID" value="SPM32769.1"/>
    <property type="molecule type" value="Genomic_DNA"/>
</dbReference>
<feature type="transmembrane region" description="Helical" evidence="7">
    <location>
        <begin position="318"/>
        <end position="336"/>
    </location>
</feature>
<dbReference type="PIRSF" id="PIRSF017804">
    <property type="entry name" value="Secretion_EccD1"/>
    <property type="match status" value="1"/>
</dbReference>
<gene>
    <name evidence="9" type="ORF">MRAB57_568</name>
</gene>
<keyword evidence="10" id="KW-1185">Reference proteome</keyword>
<evidence type="ECO:0000256" key="6">
    <source>
        <dbReference type="ARBA" id="ARBA00023136"/>
    </source>
</evidence>
<reference evidence="9 10" key="1">
    <citation type="submission" date="2017-01" db="EMBL/GenBank/DDBJ databases">
        <authorList>
            <consortium name="Urmite Genomes"/>
        </authorList>
    </citation>
    <scope>NUCLEOTIDE SEQUENCE [LARGE SCALE GENOMIC DNA]</scope>
    <source>
        <strain evidence="9 10">AB57</strain>
    </source>
</reference>
<feature type="transmembrane region" description="Helical" evidence="7">
    <location>
        <begin position="184"/>
        <end position="202"/>
    </location>
</feature>
<keyword evidence="3" id="KW-1003">Cell membrane</keyword>
<dbReference type="AlphaFoldDB" id="A0A2U3NML3"/>
<dbReference type="GO" id="GO:0005886">
    <property type="term" value="C:plasma membrane"/>
    <property type="evidence" value="ECO:0007669"/>
    <property type="project" value="UniProtKB-SubCell"/>
</dbReference>
<dbReference type="NCBIfam" id="TIGR03920">
    <property type="entry name" value="T7SS_EccD"/>
    <property type="match status" value="1"/>
</dbReference>
<comment type="similarity">
    <text evidence="2">Belongs to the EccD/Snm4 family.</text>
</comment>
<keyword evidence="4 7" id="KW-0812">Transmembrane</keyword>
<accession>A0A2U3NML3</accession>
<proteinExistence type="inferred from homology"/>
<evidence type="ECO:0000256" key="5">
    <source>
        <dbReference type="ARBA" id="ARBA00022989"/>
    </source>
</evidence>
<protein>
    <submittedName>
        <fullName evidence="9">Type VII secretion integral membrane protein EccD</fullName>
    </submittedName>
</protein>
<feature type="transmembrane region" description="Helical" evidence="7">
    <location>
        <begin position="161"/>
        <end position="178"/>
    </location>
</feature>
<dbReference type="Gene3D" id="3.10.20.90">
    <property type="entry name" value="Phosphatidylinositol 3-kinase Catalytic Subunit, Chain A, domain 1"/>
    <property type="match status" value="1"/>
</dbReference>
<feature type="transmembrane region" description="Helical" evidence="7">
    <location>
        <begin position="407"/>
        <end position="430"/>
    </location>
</feature>
<evidence type="ECO:0000256" key="1">
    <source>
        <dbReference type="ARBA" id="ARBA00004651"/>
    </source>
</evidence>
<dbReference type="Pfam" id="PF19053">
    <property type="entry name" value="EccD"/>
    <property type="match status" value="1"/>
</dbReference>
<dbReference type="Pfam" id="PF08817">
    <property type="entry name" value="YukD"/>
    <property type="match status" value="1"/>
</dbReference>
<evidence type="ECO:0000256" key="7">
    <source>
        <dbReference type="SAM" id="Phobius"/>
    </source>
</evidence>
<keyword evidence="5 7" id="KW-1133">Transmembrane helix</keyword>
<dbReference type="Proteomes" id="UP000240988">
    <property type="component" value="Unassembled WGS sequence"/>
</dbReference>
<dbReference type="InterPro" id="IPR024962">
    <property type="entry name" value="YukD-like"/>
</dbReference>
<feature type="transmembrane region" description="Helical" evidence="7">
    <location>
        <begin position="343"/>
        <end position="361"/>
    </location>
</feature>